<dbReference type="Proteomes" id="UP000266861">
    <property type="component" value="Unassembled WGS sequence"/>
</dbReference>
<proteinExistence type="predicted"/>
<organism evidence="2 3">
    <name type="scientific">Diversispora epigaea</name>
    <dbReference type="NCBI Taxonomy" id="1348612"/>
    <lineage>
        <taxon>Eukaryota</taxon>
        <taxon>Fungi</taxon>
        <taxon>Fungi incertae sedis</taxon>
        <taxon>Mucoromycota</taxon>
        <taxon>Glomeromycotina</taxon>
        <taxon>Glomeromycetes</taxon>
        <taxon>Diversisporales</taxon>
        <taxon>Diversisporaceae</taxon>
        <taxon>Diversispora</taxon>
    </lineage>
</organism>
<keyword evidence="1" id="KW-0812">Transmembrane</keyword>
<feature type="transmembrane region" description="Helical" evidence="1">
    <location>
        <begin position="89"/>
        <end position="111"/>
    </location>
</feature>
<keyword evidence="3" id="KW-1185">Reference proteome</keyword>
<dbReference type="AlphaFoldDB" id="A0A397JFM1"/>
<evidence type="ECO:0000313" key="3">
    <source>
        <dbReference type="Proteomes" id="UP000266861"/>
    </source>
</evidence>
<name>A0A397JFM1_9GLOM</name>
<evidence type="ECO:0000256" key="1">
    <source>
        <dbReference type="SAM" id="Phobius"/>
    </source>
</evidence>
<dbReference type="EMBL" id="PQFF01000089">
    <property type="protein sequence ID" value="RHZ83440.1"/>
    <property type="molecule type" value="Genomic_DNA"/>
</dbReference>
<reference evidence="2 3" key="1">
    <citation type="submission" date="2018-08" db="EMBL/GenBank/DDBJ databases">
        <title>Genome and evolution of the arbuscular mycorrhizal fungus Diversispora epigaea (formerly Glomus versiforme) and its bacterial endosymbionts.</title>
        <authorList>
            <person name="Sun X."/>
            <person name="Fei Z."/>
            <person name="Harrison M."/>
        </authorList>
    </citation>
    <scope>NUCLEOTIDE SEQUENCE [LARGE SCALE GENOMIC DNA]</scope>
    <source>
        <strain evidence="2 3">IT104</strain>
    </source>
</reference>
<keyword evidence="1" id="KW-0472">Membrane</keyword>
<evidence type="ECO:0000313" key="2">
    <source>
        <dbReference type="EMBL" id="RHZ83440.1"/>
    </source>
</evidence>
<dbReference type="OrthoDB" id="2340358at2759"/>
<feature type="transmembrane region" description="Helical" evidence="1">
    <location>
        <begin position="54"/>
        <end position="77"/>
    </location>
</feature>
<comment type="caution">
    <text evidence="2">The sequence shown here is derived from an EMBL/GenBank/DDBJ whole genome shotgun (WGS) entry which is preliminary data.</text>
</comment>
<protein>
    <recommendedName>
        <fullName evidence="4">G-protein coupled receptors family 1 profile domain-containing protein</fullName>
    </recommendedName>
</protein>
<feature type="transmembrane region" description="Helical" evidence="1">
    <location>
        <begin position="131"/>
        <end position="150"/>
    </location>
</feature>
<evidence type="ECO:0008006" key="4">
    <source>
        <dbReference type="Google" id="ProtNLM"/>
    </source>
</evidence>
<sequence>MKKCCFCINLKLGTLIISILSLGAAFSVIFSTIATLCDSFFSSYYAAYGFSKPFTIVSLIVYSLLFVAFSFGFYVSIQEKRVDLIERYALILYAYVFISAAMNSGMIFILMNNKKEYCEMALRSDEDCTNLVLIGPIINIVINIIINIYFARVVSAYAEQTEFLLRHNTPRTIIVQV</sequence>
<accession>A0A397JFM1</accession>
<feature type="transmembrane region" description="Helical" evidence="1">
    <location>
        <begin position="12"/>
        <end position="34"/>
    </location>
</feature>
<gene>
    <name evidence="2" type="ORF">Glove_94g31</name>
</gene>
<keyword evidence="1" id="KW-1133">Transmembrane helix</keyword>